<gene>
    <name evidence="3" type="ORF">DWV06_00410</name>
</gene>
<dbReference type="SUPFAM" id="SSF46955">
    <property type="entry name" value="Putative DNA-binding domain"/>
    <property type="match status" value="1"/>
</dbReference>
<dbReference type="Gene3D" id="1.10.1660.10">
    <property type="match status" value="1"/>
</dbReference>
<organism evidence="3 4">
    <name type="scientific">Anaerosacchariphilus polymeriproducens</name>
    <dbReference type="NCBI Taxonomy" id="1812858"/>
    <lineage>
        <taxon>Bacteria</taxon>
        <taxon>Bacillati</taxon>
        <taxon>Bacillota</taxon>
        <taxon>Clostridia</taxon>
        <taxon>Lachnospirales</taxon>
        <taxon>Lachnospiraceae</taxon>
        <taxon>Anaerosacchariphilus</taxon>
    </lineage>
</organism>
<evidence type="ECO:0000313" key="4">
    <source>
        <dbReference type="Proteomes" id="UP000255036"/>
    </source>
</evidence>
<dbReference type="InterPro" id="IPR000551">
    <property type="entry name" value="MerR-type_HTH_dom"/>
</dbReference>
<dbReference type="PANTHER" id="PTHR30204">
    <property type="entry name" value="REDOX-CYCLING DRUG-SENSING TRANSCRIPTIONAL ACTIVATOR SOXR"/>
    <property type="match status" value="1"/>
</dbReference>
<sequence>MTIGEFSKATGISESTLRYYEKKNLIRVGRNVNGRRIYDKSDIEWIRFIKRLKDTGMLLKDIQRYADFRYLGDSTLKERLEILKTHHPYVLEEQKKWCDYLNNLNKKINFYEEKIASLEKSKNDIN</sequence>
<reference evidence="3 4" key="1">
    <citation type="submission" date="2018-07" db="EMBL/GenBank/DDBJ databases">
        <title>Anaerosacharophilus polymeroproducens gen. nov. sp. nov., an anaerobic bacterium isolated from salt field.</title>
        <authorList>
            <person name="Kim W."/>
            <person name="Yang S.-H."/>
            <person name="Oh J."/>
            <person name="Lee J.-H."/>
            <person name="Kwon K.K."/>
        </authorList>
    </citation>
    <scope>NUCLEOTIDE SEQUENCE [LARGE SCALE GENOMIC DNA]</scope>
    <source>
        <strain evidence="3 4">MCWD5</strain>
    </source>
</reference>
<dbReference type="SMART" id="SM00422">
    <property type="entry name" value="HTH_MERR"/>
    <property type="match status" value="1"/>
</dbReference>
<accession>A0A371B091</accession>
<dbReference type="GO" id="GO:0003677">
    <property type="term" value="F:DNA binding"/>
    <property type="evidence" value="ECO:0007669"/>
    <property type="project" value="UniProtKB-KW"/>
</dbReference>
<evidence type="ECO:0000256" key="1">
    <source>
        <dbReference type="ARBA" id="ARBA00023125"/>
    </source>
</evidence>
<dbReference type="CDD" id="cd01109">
    <property type="entry name" value="HTH_YyaN"/>
    <property type="match status" value="1"/>
</dbReference>
<dbReference type="EMBL" id="QRCT01000003">
    <property type="protein sequence ID" value="RDU25219.1"/>
    <property type="molecule type" value="Genomic_DNA"/>
</dbReference>
<evidence type="ECO:0000313" key="3">
    <source>
        <dbReference type="EMBL" id="RDU25219.1"/>
    </source>
</evidence>
<evidence type="ECO:0000259" key="2">
    <source>
        <dbReference type="PROSITE" id="PS50937"/>
    </source>
</evidence>
<proteinExistence type="predicted"/>
<dbReference type="PROSITE" id="PS00552">
    <property type="entry name" value="HTH_MERR_1"/>
    <property type="match status" value="1"/>
</dbReference>
<dbReference type="PRINTS" id="PR00040">
    <property type="entry name" value="HTHMERR"/>
</dbReference>
<dbReference type="Proteomes" id="UP000255036">
    <property type="component" value="Unassembled WGS sequence"/>
</dbReference>
<dbReference type="AlphaFoldDB" id="A0A371B091"/>
<dbReference type="GO" id="GO:0003700">
    <property type="term" value="F:DNA-binding transcription factor activity"/>
    <property type="evidence" value="ECO:0007669"/>
    <property type="project" value="InterPro"/>
</dbReference>
<comment type="caution">
    <text evidence="3">The sequence shown here is derived from an EMBL/GenBank/DDBJ whole genome shotgun (WGS) entry which is preliminary data.</text>
</comment>
<keyword evidence="4" id="KW-1185">Reference proteome</keyword>
<dbReference type="OrthoDB" id="9811174at2"/>
<dbReference type="InterPro" id="IPR047057">
    <property type="entry name" value="MerR_fam"/>
</dbReference>
<keyword evidence="1" id="KW-0238">DNA-binding</keyword>
<name>A0A371B091_9FIRM</name>
<dbReference type="PROSITE" id="PS50937">
    <property type="entry name" value="HTH_MERR_2"/>
    <property type="match status" value="1"/>
</dbReference>
<dbReference type="InterPro" id="IPR009061">
    <property type="entry name" value="DNA-bd_dom_put_sf"/>
</dbReference>
<dbReference type="Pfam" id="PF13411">
    <property type="entry name" value="MerR_1"/>
    <property type="match status" value="1"/>
</dbReference>
<dbReference type="RefSeq" id="WP_115480205.1">
    <property type="nucleotide sequence ID" value="NZ_QRCT01000003.1"/>
</dbReference>
<feature type="domain" description="HTH merR-type" evidence="2">
    <location>
        <begin position="1"/>
        <end position="68"/>
    </location>
</feature>
<protein>
    <submittedName>
        <fullName evidence="3">MerR family transcriptional regulator</fullName>
    </submittedName>
</protein>
<dbReference type="PANTHER" id="PTHR30204:SF98">
    <property type="entry name" value="HTH-TYPE TRANSCRIPTIONAL REGULATOR ADHR"/>
    <property type="match status" value="1"/>
</dbReference>